<accession>A0A934S189</accession>
<dbReference type="SMART" id="SM00354">
    <property type="entry name" value="HTH_LACI"/>
    <property type="match status" value="1"/>
</dbReference>
<dbReference type="Pfam" id="PF13377">
    <property type="entry name" value="Peripla_BP_3"/>
    <property type="match status" value="1"/>
</dbReference>
<evidence type="ECO:0000313" key="7">
    <source>
        <dbReference type="Proteomes" id="UP000617628"/>
    </source>
</evidence>
<dbReference type="Gene3D" id="3.40.50.2300">
    <property type="match status" value="2"/>
</dbReference>
<dbReference type="InterPro" id="IPR010982">
    <property type="entry name" value="Lambda_DNA-bd_dom_sf"/>
</dbReference>
<name>A0A934S189_9BACT</name>
<evidence type="ECO:0000256" key="1">
    <source>
        <dbReference type="ARBA" id="ARBA00022491"/>
    </source>
</evidence>
<dbReference type="InterPro" id="IPR028082">
    <property type="entry name" value="Peripla_BP_I"/>
</dbReference>
<dbReference type="PANTHER" id="PTHR30146">
    <property type="entry name" value="LACI-RELATED TRANSCRIPTIONAL REPRESSOR"/>
    <property type="match status" value="1"/>
</dbReference>
<keyword evidence="3 6" id="KW-0238">DNA-binding</keyword>
<keyword evidence="1" id="KW-0678">Repressor</keyword>
<evidence type="ECO:0000259" key="5">
    <source>
        <dbReference type="PROSITE" id="PS50932"/>
    </source>
</evidence>
<dbReference type="Pfam" id="PF00356">
    <property type="entry name" value="LacI"/>
    <property type="match status" value="1"/>
</dbReference>
<evidence type="ECO:0000256" key="2">
    <source>
        <dbReference type="ARBA" id="ARBA00023015"/>
    </source>
</evidence>
<evidence type="ECO:0000256" key="3">
    <source>
        <dbReference type="ARBA" id="ARBA00023125"/>
    </source>
</evidence>
<dbReference type="Proteomes" id="UP000617628">
    <property type="component" value="Unassembled WGS sequence"/>
</dbReference>
<keyword evidence="4" id="KW-0804">Transcription</keyword>
<evidence type="ECO:0000256" key="4">
    <source>
        <dbReference type="ARBA" id="ARBA00023163"/>
    </source>
</evidence>
<dbReference type="InterPro" id="IPR046335">
    <property type="entry name" value="LacI/GalR-like_sensor"/>
</dbReference>
<organism evidence="6 7">
    <name type="scientific">Pelagicoccus mobilis</name>
    <dbReference type="NCBI Taxonomy" id="415221"/>
    <lineage>
        <taxon>Bacteria</taxon>
        <taxon>Pseudomonadati</taxon>
        <taxon>Verrucomicrobiota</taxon>
        <taxon>Opitutia</taxon>
        <taxon>Puniceicoccales</taxon>
        <taxon>Pelagicoccaceae</taxon>
        <taxon>Pelagicoccus</taxon>
    </lineage>
</organism>
<dbReference type="InterPro" id="IPR000843">
    <property type="entry name" value="HTH_LacI"/>
</dbReference>
<dbReference type="SUPFAM" id="SSF47413">
    <property type="entry name" value="lambda repressor-like DNA-binding domains"/>
    <property type="match status" value="1"/>
</dbReference>
<dbReference type="Gene3D" id="1.10.260.40">
    <property type="entry name" value="lambda repressor-like DNA-binding domains"/>
    <property type="match status" value="1"/>
</dbReference>
<dbReference type="SUPFAM" id="SSF53822">
    <property type="entry name" value="Periplasmic binding protein-like I"/>
    <property type="match status" value="1"/>
</dbReference>
<dbReference type="PROSITE" id="PS50932">
    <property type="entry name" value="HTH_LACI_2"/>
    <property type="match status" value="1"/>
</dbReference>
<dbReference type="AlphaFoldDB" id="A0A934S189"/>
<comment type="caution">
    <text evidence="6">The sequence shown here is derived from an EMBL/GenBank/DDBJ whole genome shotgun (WGS) entry which is preliminary data.</text>
</comment>
<dbReference type="RefSeq" id="WP_200355464.1">
    <property type="nucleotide sequence ID" value="NZ_JAENIL010000016.1"/>
</dbReference>
<keyword evidence="7" id="KW-1185">Reference proteome</keyword>
<feature type="domain" description="HTH lacI-type" evidence="5">
    <location>
        <begin position="11"/>
        <end position="66"/>
    </location>
</feature>
<evidence type="ECO:0000313" key="6">
    <source>
        <dbReference type="EMBL" id="MBK1877248.1"/>
    </source>
</evidence>
<dbReference type="CDD" id="cd01392">
    <property type="entry name" value="HTH_LacI"/>
    <property type="match status" value="1"/>
</dbReference>
<dbReference type="GO" id="GO:0003700">
    <property type="term" value="F:DNA-binding transcription factor activity"/>
    <property type="evidence" value="ECO:0007669"/>
    <property type="project" value="TreeGrafter"/>
</dbReference>
<dbReference type="PANTHER" id="PTHR30146:SF148">
    <property type="entry name" value="HTH-TYPE TRANSCRIPTIONAL REPRESSOR PURR-RELATED"/>
    <property type="match status" value="1"/>
</dbReference>
<gene>
    <name evidence="6" type="ORF">JIN87_10235</name>
</gene>
<dbReference type="EMBL" id="JAENIL010000016">
    <property type="protein sequence ID" value="MBK1877248.1"/>
    <property type="molecule type" value="Genomic_DNA"/>
</dbReference>
<proteinExistence type="predicted"/>
<dbReference type="GO" id="GO:0000976">
    <property type="term" value="F:transcription cis-regulatory region binding"/>
    <property type="evidence" value="ECO:0007669"/>
    <property type="project" value="TreeGrafter"/>
</dbReference>
<protein>
    <submittedName>
        <fullName evidence="6">LacI family DNA-binding transcriptional regulator</fullName>
    </submittedName>
</protein>
<sequence length="364" mass="40391">MAKSNQRGKAATMADLAEKTGFAKSTVSLALRDHPSVAEETKDAIKRAAEELNYEIPPLIAAHMAHVRGLKEERFHGTLGFLTTLKEGRELNASAPFKAYLKGARDTAQKLGYNLDYFHVETDGSNRERLDRILLARGVLGVILTTPDPTAEIAPKLDHLATSIIGYTFSNYSFPRAACDNYSICEGLINRLKRMGFRKIGYVSKLDADQRGRNLARASFLVHNENTKKSDRIPPFIEKAPPTHEFDKKKLKGWIDRYQPEVLITAFGLEVKTVLNNLGLQIPNDIQLATYCWKNDSSDISGYYQNYEKIGASAVHLLIGQMHRNEKGPSDTPPSLLVGGEWREGKTLKVAAAVPAAILKKSAR</sequence>
<keyword evidence="2" id="KW-0805">Transcription regulation</keyword>
<reference evidence="6" key="1">
    <citation type="submission" date="2021-01" db="EMBL/GenBank/DDBJ databases">
        <title>Modified the classification status of verrucomicrobia.</title>
        <authorList>
            <person name="Feng X."/>
        </authorList>
    </citation>
    <scope>NUCLEOTIDE SEQUENCE</scope>
    <source>
        <strain evidence="6">KCTC 13126</strain>
    </source>
</reference>